<proteinExistence type="predicted"/>
<dbReference type="EMBL" id="MDCO01000012">
    <property type="protein sequence ID" value="OEJ13840.1"/>
    <property type="molecule type" value="Genomic_DNA"/>
</dbReference>
<dbReference type="Proteomes" id="UP000095247">
    <property type="component" value="Unassembled WGS sequence"/>
</dbReference>
<protein>
    <submittedName>
        <fullName evidence="1">Uncharacterized protein</fullName>
    </submittedName>
</protein>
<name>A0A1E5NCD7_9SPIR</name>
<reference evidence="1 2" key="1">
    <citation type="submission" date="2016-08" db="EMBL/GenBank/DDBJ databases">
        <title>Characterization and recognition of Brachyspira hampsonii sp. nov., a novel intestinal spirochete that is pathogenic to pigs.</title>
        <authorList>
            <person name="Mirajkar N."/>
            <person name="La T."/>
            <person name="Phillips N."/>
            <person name="Hampson D."/>
            <person name="Gebhart C."/>
        </authorList>
    </citation>
    <scope>NUCLEOTIDE SEQUENCE [LARGE SCALE GENOMIC DNA]</scope>
    <source>
        <strain evidence="1 2">P280/1</strain>
    </source>
</reference>
<dbReference type="AlphaFoldDB" id="A0A1E5NCD7"/>
<gene>
    <name evidence="1" type="ORF">BFL38_03600</name>
</gene>
<accession>A0A1E5NCD7</accession>
<sequence length="150" mass="17505">MFEIIYEPSCIPLTIEDAYKRQNELLKHTRFLHTAFEGIKIDFSNKSSMPFIRKGSVCMFCYSIYEAKKDIILNDSTSNESSKYILLKLINNGKNLEPQVVDSLDCYYNEELGGFYSINSEGISKYIPLVITKNGYYEIDYFDIYNNEVY</sequence>
<organism evidence="1 2">
    <name type="scientific">Brachyspira hampsonii</name>
    <dbReference type="NCBI Taxonomy" id="1287055"/>
    <lineage>
        <taxon>Bacteria</taxon>
        <taxon>Pseudomonadati</taxon>
        <taxon>Spirochaetota</taxon>
        <taxon>Spirochaetia</taxon>
        <taxon>Brachyspirales</taxon>
        <taxon>Brachyspiraceae</taxon>
        <taxon>Brachyspira</taxon>
    </lineage>
</organism>
<comment type="caution">
    <text evidence="1">The sequence shown here is derived from an EMBL/GenBank/DDBJ whole genome shotgun (WGS) entry which is preliminary data.</text>
</comment>
<dbReference type="RefSeq" id="WP_069727143.1">
    <property type="nucleotide sequence ID" value="NZ_MDCO01000012.1"/>
</dbReference>
<evidence type="ECO:0000313" key="1">
    <source>
        <dbReference type="EMBL" id="OEJ13840.1"/>
    </source>
</evidence>
<evidence type="ECO:0000313" key="2">
    <source>
        <dbReference type="Proteomes" id="UP000095247"/>
    </source>
</evidence>